<organism evidence="2 3">
    <name type="scientific">Arachidicoccus soli</name>
    <dbReference type="NCBI Taxonomy" id="2341117"/>
    <lineage>
        <taxon>Bacteria</taxon>
        <taxon>Pseudomonadati</taxon>
        <taxon>Bacteroidota</taxon>
        <taxon>Chitinophagia</taxon>
        <taxon>Chitinophagales</taxon>
        <taxon>Chitinophagaceae</taxon>
        <taxon>Arachidicoccus</taxon>
    </lineage>
</organism>
<dbReference type="KEGG" id="ark:D6B99_07995"/>
<keyword evidence="3" id="KW-1185">Reference proteome</keyword>
<name>A0A386HNP6_9BACT</name>
<dbReference type="Proteomes" id="UP000266118">
    <property type="component" value="Chromosome"/>
</dbReference>
<protein>
    <submittedName>
        <fullName evidence="2">Uncharacterized protein</fullName>
    </submittedName>
</protein>
<evidence type="ECO:0000256" key="1">
    <source>
        <dbReference type="SAM" id="Phobius"/>
    </source>
</evidence>
<gene>
    <name evidence="2" type="ORF">D6B99_07995</name>
</gene>
<dbReference type="EMBL" id="CP032489">
    <property type="protein sequence ID" value="AYD47548.1"/>
    <property type="molecule type" value="Genomic_DNA"/>
</dbReference>
<keyword evidence="1" id="KW-0812">Transmembrane</keyword>
<keyword evidence="1" id="KW-0472">Membrane</keyword>
<feature type="transmembrane region" description="Helical" evidence="1">
    <location>
        <begin position="19"/>
        <end position="36"/>
    </location>
</feature>
<sequence length="251" mass="29884">MEVHHHPDLHHQPKKWKEYFLEFLMIFLAVTMGFFAEQIRESFVEHNHEKVYIQSFYEDLSQDQKNLPALSDWIQMDINVSDSLKLLLKNVTLKTKANDIYVDFRFLIRQLGIKNFVNQRTIFQLRNTGEWRLIRNKQVNDSILEYYKNVETIAALQEYSLMQKGKLRDLYAPLLKSDDWDKVTEKNSDNIIHPHDNLYLKSVNPDVINNCLLEISDIKGIHKGFKNQVIDLRNEATRLKKLIAQHYRVKQ</sequence>
<keyword evidence="1" id="KW-1133">Transmembrane helix</keyword>
<evidence type="ECO:0000313" key="3">
    <source>
        <dbReference type="Proteomes" id="UP000266118"/>
    </source>
</evidence>
<proteinExistence type="predicted"/>
<evidence type="ECO:0000313" key="2">
    <source>
        <dbReference type="EMBL" id="AYD47548.1"/>
    </source>
</evidence>
<dbReference type="RefSeq" id="WP_119986789.1">
    <property type="nucleotide sequence ID" value="NZ_CP032489.1"/>
</dbReference>
<dbReference type="OrthoDB" id="1454369at2"/>
<accession>A0A386HNP6</accession>
<dbReference type="AlphaFoldDB" id="A0A386HNP6"/>
<reference evidence="2 3" key="1">
    <citation type="submission" date="2018-09" db="EMBL/GenBank/DDBJ databases">
        <title>Arachidicoccus sp. nov., a bacterium isolated from soil.</title>
        <authorList>
            <person name="Weon H.-Y."/>
            <person name="Kwon S.-W."/>
            <person name="Lee S.A."/>
        </authorList>
    </citation>
    <scope>NUCLEOTIDE SEQUENCE [LARGE SCALE GENOMIC DNA]</scope>
    <source>
        <strain evidence="2 3">KIS59-12</strain>
    </source>
</reference>